<dbReference type="Gene3D" id="3.40.50.2300">
    <property type="match status" value="1"/>
</dbReference>
<dbReference type="GO" id="GO:0003677">
    <property type="term" value="F:DNA binding"/>
    <property type="evidence" value="ECO:0007669"/>
    <property type="project" value="UniProtKB-KW"/>
</dbReference>
<sequence length="224" mass="24732">MAHTRVVIVDDHALVRQGLRLILHGVAGIEVVGECSCGEDALKAAVKDRPDVMLMDVHMPQGLDGITTARHLRQIAPQVRVIMLTMFDDRVHVEKMLDAGVSGIVFKHDDSSEIVAAIQHGQPGHPYLSRRWGQRANAETVSPSRTAERLSPRETEVLVLLAQGYTNREVADALHISVKTVETHRQHIMRRIGLHSRAALVRYAYQNGLVDPPVPGATEDYRGG</sequence>
<dbReference type="eggNOG" id="COG2197">
    <property type="taxonomic scope" value="Bacteria"/>
</dbReference>
<dbReference type="SMART" id="SM00421">
    <property type="entry name" value="HTH_LUXR"/>
    <property type="match status" value="1"/>
</dbReference>
<dbReference type="SUPFAM" id="SSF52172">
    <property type="entry name" value="CheY-like"/>
    <property type="match status" value="1"/>
</dbReference>
<accession>C8WS10</accession>
<evidence type="ECO:0000256" key="2">
    <source>
        <dbReference type="ARBA" id="ARBA00023015"/>
    </source>
</evidence>
<dbReference type="InterPro" id="IPR001789">
    <property type="entry name" value="Sig_transdc_resp-reg_receiver"/>
</dbReference>
<keyword evidence="9" id="KW-1185">Reference proteome</keyword>
<evidence type="ECO:0000256" key="1">
    <source>
        <dbReference type="ARBA" id="ARBA00022553"/>
    </source>
</evidence>
<evidence type="ECO:0000256" key="4">
    <source>
        <dbReference type="ARBA" id="ARBA00023163"/>
    </source>
</evidence>
<gene>
    <name evidence="8" type="ordered locus">Aaci_0385</name>
</gene>
<dbReference type="PROSITE" id="PS50043">
    <property type="entry name" value="HTH_LUXR_2"/>
    <property type="match status" value="1"/>
</dbReference>
<dbReference type="PROSITE" id="PS50110">
    <property type="entry name" value="RESPONSE_REGULATORY"/>
    <property type="match status" value="1"/>
</dbReference>
<keyword evidence="2" id="KW-0805">Transcription regulation</keyword>
<dbReference type="InterPro" id="IPR016032">
    <property type="entry name" value="Sig_transdc_resp-reg_C-effctor"/>
</dbReference>
<dbReference type="CDD" id="cd17535">
    <property type="entry name" value="REC_NarL-like"/>
    <property type="match status" value="1"/>
</dbReference>
<dbReference type="CDD" id="cd06170">
    <property type="entry name" value="LuxR_C_like"/>
    <property type="match status" value="1"/>
</dbReference>
<dbReference type="STRING" id="521098.Aaci_0385"/>
<dbReference type="PRINTS" id="PR00038">
    <property type="entry name" value="HTHLUXR"/>
</dbReference>
<proteinExistence type="predicted"/>
<evidence type="ECO:0000259" key="6">
    <source>
        <dbReference type="PROSITE" id="PS50043"/>
    </source>
</evidence>
<dbReference type="InterPro" id="IPR011006">
    <property type="entry name" value="CheY-like_superfamily"/>
</dbReference>
<dbReference type="GO" id="GO:0006355">
    <property type="term" value="P:regulation of DNA-templated transcription"/>
    <property type="evidence" value="ECO:0007669"/>
    <property type="project" value="InterPro"/>
</dbReference>
<dbReference type="PANTHER" id="PTHR43214:SF41">
    <property type="entry name" value="NITRATE_NITRITE RESPONSE REGULATOR PROTEIN NARP"/>
    <property type="match status" value="1"/>
</dbReference>
<dbReference type="SUPFAM" id="SSF46894">
    <property type="entry name" value="C-terminal effector domain of the bipartite response regulators"/>
    <property type="match status" value="1"/>
</dbReference>
<dbReference type="Pfam" id="PF00196">
    <property type="entry name" value="GerE"/>
    <property type="match status" value="1"/>
</dbReference>
<dbReference type="PROSITE" id="PS00622">
    <property type="entry name" value="HTH_LUXR_1"/>
    <property type="match status" value="1"/>
</dbReference>
<name>C8WS10_ALIAD</name>
<evidence type="ECO:0000313" key="9">
    <source>
        <dbReference type="Proteomes" id="UP000001917"/>
    </source>
</evidence>
<evidence type="ECO:0000256" key="5">
    <source>
        <dbReference type="PROSITE-ProRule" id="PRU00169"/>
    </source>
</evidence>
<organism evidence="8 9">
    <name type="scientific">Alicyclobacillus acidocaldarius subsp. acidocaldarius (strain ATCC 27009 / DSM 446 / BCRC 14685 / JCM 5260 / KCTC 1825 / NBRC 15652 / NCIMB 11725 / NRRL B-14509 / 104-IA)</name>
    <name type="common">Bacillus acidocaldarius</name>
    <dbReference type="NCBI Taxonomy" id="521098"/>
    <lineage>
        <taxon>Bacteria</taxon>
        <taxon>Bacillati</taxon>
        <taxon>Bacillota</taxon>
        <taxon>Bacilli</taxon>
        <taxon>Bacillales</taxon>
        <taxon>Alicyclobacillaceae</taxon>
        <taxon>Alicyclobacillus</taxon>
    </lineage>
</organism>
<dbReference type="Proteomes" id="UP000001917">
    <property type="component" value="Chromosome"/>
</dbReference>
<dbReference type="PANTHER" id="PTHR43214">
    <property type="entry name" value="TWO-COMPONENT RESPONSE REGULATOR"/>
    <property type="match status" value="1"/>
</dbReference>
<evidence type="ECO:0000313" key="8">
    <source>
        <dbReference type="EMBL" id="ACV57444.1"/>
    </source>
</evidence>
<dbReference type="RefSeq" id="WP_012809815.1">
    <property type="nucleotide sequence ID" value="NC_013205.1"/>
</dbReference>
<dbReference type="Pfam" id="PF00072">
    <property type="entry name" value="Response_reg"/>
    <property type="match status" value="1"/>
</dbReference>
<dbReference type="HOGENOM" id="CLU_000445_90_1_9"/>
<dbReference type="InterPro" id="IPR039420">
    <property type="entry name" value="WalR-like"/>
</dbReference>
<reference evidence="9" key="1">
    <citation type="submission" date="2009-09" db="EMBL/GenBank/DDBJ databases">
        <title>The complete chromosome of Alicyclobacillus acidocaldarius subsp. acidocaldarius DSM 446.</title>
        <authorList>
            <consortium name="US DOE Joint Genome Institute (JGI-PGF)"/>
            <person name="Lucas S."/>
            <person name="Copeland A."/>
            <person name="Lapidus A."/>
            <person name="Glavina del Rio T."/>
            <person name="Dalin E."/>
            <person name="Tice H."/>
            <person name="Bruce D."/>
            <person name="Goodwin L."/>
            <person name="Pitluck S."/>
            <person name="Kyrpides N."/>
            <person name="Mavromatis K."/>
            <person name="Ivanova N."/>
            <person name="Ovchinnikova G."/>
            <person name="Chertkov O."/>
            <person name="Sims D."/>
            <person name="Brettin T."/>
            <person name="Detter J.C."/>
            <person name="Han C."/>
            <person name="Larimer F."/>
            <person name="Land M."/>
            <person name="Hauser L."/>
            <person name="Markowitz V."/>
            <person name="Cheng J.-F."/>
            <person name="Hugenholtz P."/>
            <person name="Woyke T."/>
            <person name="Wu D."/>
            <person name="Pukall R."/>
            <person name="Klenk H.-P."/>
            <person name="Eisen J.A."/>
        </authorList>
    </citation>
    <scope>NUCLEOTIDE SEQUENCE [LARGE SCALE GENOMIC DNA]</scope>
    <source>
        <strain evidence="9">ATCC 27009 / DSM 446 / BCRC 14685 / JCM 5260 / KCTC 1825 / NBRC 15652 / NCIMB 11725 / NRRL B-14509 / 104-IA</strain>
    </source>
</reference>
<keyword evidence="1 5" id="KW-0597">Phosphoprotein</keyword>
<evidence type="ECO:0000259" key="7">
    <source>
        <dbReference type="PROSITE" id="PS50110"/>
    </source>
</evidence>
<dbReference type="InterPro" id="IPR058245">
    <property type="entry name" value="NreC/VraR/RcsB-like_REC"/>
</dbReference>
<dbReference type="SMART" id="SM00448">
    <property type="entry name" value="REC"/>
    <property type="match status" value="1"/>
</dbReference>
<dbReference type="AlphaFoldDB" id="C8WS10"/>
<evidence type="ECO:0000256" key="3">
    <source>
        <dbReference type="ARBA" id="ARBA00023125"/>
    </source>
</evidence>
<dbReference type="EMBL" id="CP001727">
    <property type="protein sequence ID" value="ACV57444.1"/>
    <property type="molecule type" value="Genomic_DNA"/>
</dbReference>
<dbReference type="GO" id="GO:0000160">
    <property type="term" value="P:phosphorelay signal transduction system"/>
    <property type="evidence" value="ECO:0007669"/>
    <property type="project" value="InterPro"/>
</dbReference>
<keyword evidence="4" id="KW-0804">Transcription</keyword>
<protein>
    <submittedName>
        <fullName evidence="8">Two component transcriptional regulator, LuxR family</fullName>
    </submittedName>
</protein>
<dbReference type="InterPro" id="IPR000792">
    <property type="entry name" value="Tscrpt_reg_LuxR_C"/>
</dbReference>
<keyword evidence="3" id="KW-0238">DNA-binding</keyword>
<dbReference type="KEGG" id="aac:Aaci_0385"/>
<feature type="domain" description="HTH luxR-type" evidence="6">
    <location>
        <begin position="143"/>
        <end position="208"/>
    </location>
</feature>
<feature type="domain" description="Response regulatory" evidence="7">
    <location>
        <begin position="5"/>
        <end position="122"/>
    </location>
</feature>
<reference evidence="8 9" key="2">
    <citation type="journal article" date="2010" name="Stand. Genomic Sci.">
        <title>Complete genome sequence of Alicyclobacillus acidocaldarius type strain (104-IA).</title>
        <authorList>
            <person name="Mavromatis K."/>
            <person name="Sikorski J."/>
            <person name="Lapidus A."/>
            <person name="Glavina Del Rio T."/>
            <person name="Copeland A."/>
            <person name="Tice H."/>
            <person name="Cheng J.F."/>
            <person name="Lucas S."/>
            <person name="Chen F."/>
            <person name="Nolan M."/>
            <person name="Bruce D."/>
            <person name="Goodwin L."/>
            <person name="Pitluck S."/>
            <person name="Ivanova N."/>
            <person name="Ovchinnikova G."/>
            <person name="Pati A."/>
            <person name="Chen A."/>
            <person name="Palaniappan K."/>
            <person name="Land M."/>
            <person name="Hauser L."/>
            <person name="Chang Y.J."/>
            <person name="Jeffries C.D."/>
            <person name="Chain P."/>
            <person name="Meincke L."/>
            <person name="Sims D."/>
            <person name="Chertkov O."/>
            <person name="Han C."/>
            <person name="Brettin T."/>
            <person name="Detter J.C."/>
            <person name="Wahrenburg C."/>
            <person name="Rohde M."/>
            <person name="Pukall R."/>
            <person name="Goker M."/>
            <person name="Bristow J."/>
            <person name="Eisen J.A."/>
            <person name="Markowitz V."/>
            <person name="Hugenholtz P."/>
            <person name="Klenk H.P."/>
            <person name="Kyrpides N.C."/>
        </authorList>
    </citation>
    <scope>NUCLEOTIDE SEQUENCE [LARGE SCALE GENOMIC DNA]</scope>
    <source>
        <strain evidence="9">ATCC 27009 / DSM 446 / BCRC 14685 / JCM 5260 / KCTC 1825 / NBRC 15652 / NCIMB 11725 / NRRL B-14509 / 104-IA</strain>
    </source>
</reference>
<feature type="modified residue" description="4-aspartylphosphate" evidence="5">
    <location>
        <position position="56"/>
    </location>
</feature>